<feature type="transmembrane region" description="Helical" evidence="9">
    <location>
        <begin position="153"/>
        <end position="174"/>
    </location>
</feature>
<dbReference type="InParanoid" id="A0A395JM05"/>
<feature type="transmembrane region" description="Helical" evidence="9">
    <location>
        <begin position="121"/>
        <end position="141"/>
    </location>
</feature>
<dbReference type="InterPro" id="IPR036291">
    <property type="entry name" value="NAD(P)-bd_dom_sf"/>
</dbReference>
<evidence type="ECO:0000256" key="3">
    <source>
        <dbReference type="ARBA" id="ARBA00022448"/>
    </source>
</evidence>
<dbReference type="InterPro" id="IPR006153">
    <property type="entry name" value="Cation/H_exchanger_TM"/>
</dbReference>
<evidence type="ECO:0000256" key="5">
    <source>
        <dbReference type="ARBA" id="ARBA00022692"/>
    </source>
</evidence>
<reference evidence="12 13" key="1">
    <citation type="submission" date="2018-06" db="EMBL/GenBank/DDBJ databases">
        <title>Genomic Encyclopedia of Type Strains, Phase IV (KMG-IV): sequencing the most valuable type-strain genomes for metagenomic binning, comparative biology and taxonomic classification.</title>
        <authorList>
            <person name="Goeker M."/>
        </authorList>
    </citation>
    <scope>NUCLEOTIDE SEQUENCE [LARGE SCALE GENOMIC DNA]</scope>
    <source>
        <strain evidence="12 13">DSM 24032</strain>
    </source>
</reference>
<feature type="transmembrane region" description="Helical" evidence="9">
    <location>
        <begin position="260"/>
        <end position="277"/>
    </location>
</feature>
<dbReference type="GO" id="GO:0015297">
    <property type="term" value="F:antiporter activity"/>
    <property type="evidence" value="ECO:0007669"/>
    <property type="project" value="UniProtKB-KW"/>
</dbReference>
<evidence type="ECO:0000256" key="6">
    <source>
        <dbReference type="ARBA" id="ARBA00022989"/>
    </source>
</evidence>
<feature type="transmembrane region" description="Helical" evidence="9">
    <location>
        <begin position="6"/>
        <end position="26"/>
    </location>
</feature>
<comment type="subcellular location">
    <subcellularLocation>
        <location evidence="1">Membrane</location>
        <topology evidence="1">Multi-pass membrane protein</topology>
    </subcellularLocation>
</comment>
<feature type="transmembrane region" description="Helical" evidence="9">
    <location>
        <begin position="33"/>
        <end position="52"/>
    </location>
</feature>
<dbReference type="AlphaFoldDB" id="A0A395JM05"/>
<evidence type="ECO:0000256" key="9">
    <source>
        <dbReference type="SAM" id="Phobius"/>
    </source>
</evidence>
<keyword evidence="13" id="KW-1185">Reference proteome</keyword>
<evidence type="ECO:0000256" key="7">
    <source>
        <dbReference type="ARBA" id="ARBA00023065"/>
    </source>
</evidence>
<dbReference type="RefSeq" id="WP_113953489.1">
    <property type="nucleotide sequence ID" value="NZ_QNRT01000002.1"/>
</dbReference>
<accession>A0A395JM05</accession>
<feature type="transmembrane region" description="Helical" evidence="9">
    <location>
        <begin position="180"/>
        <end position="199"/>
    </location>
</feature>
<dbReference type="Gene3D" id="1.20.1530.20">
    <property type="match status" value="1"/>
</dbReference>
<dbReference type="InterPro" id="IPR003148">
    <property type="entry name" value="RCK_N"/>
</dbReference>
<keyword evidence="8 9" id="KW-0472">Membrane</keyword>
<dbReference type="GO" id="GO:1902600">
    <property type="term" value="P:proton transmembrane transport"/>
    <property type="evidence" value="ECO:0007669"/>
    <property type="project" value="InterPro"/>
</dbReference>
<evidence type="ECO:0000256" key="4">
    <source>
        <dbReference type="ARBA" id="ARBA00022449"/>
    </source>
</evidence>
<evidence type="ECO:0000256" key="2">
    <source>
        <dbReference type="ARBA" id="ARBA00005551"/>
    </source>
</evidence>
<keyword evidence="7" id="KW-0406">Ion transport</keyword>
<feature type="transmembrane region" description="Helical" evidence="9">
    <location>
        <begin position="58"/>
        <end position="76"/>
    </location>
</feature>
<evidence type="ECO:0000313" key="12">
    <source>
        <dbReference type="EMBL" id="RBP50644.1"/>
    </source>
</evidence>
<dbReference type="Pfam" id="PF02254">
    <property type="entry name" value="TrkA_N"/>
    <property type="match status" value="1"/>
</dbReference>
<dbReference type="PANTHER" id="PTHR42751:SF1">
    <property type="entry name" value="CATION_PROTON ANTIPORTER YBAL-RELATED"/>
    <property type="match status" value="1"/>
</dbReference>
<evidence type="ECO:0000259" key="11">
    <source>
        <dbReference type="Pfam" id="PF02254"/>
    </source>
</evidence>
<dbReference type="Proteomes" id="UP000253083">
    <property type="component" value="Unassembled WGS sequence"/>
</dbReference>
<proteinExistence type="inferred from homology"/>
<keyword evidence="3" id="KW-0813">Transport</keyword>
<gene>
    <name evidence="12" type="ORF">DFR28_10255</name>
</gene>
<feature type="domain" description="RCK N-terminal" evidence="11">
    <location>
        <begin position="397"/>
        <end position="513"/>
    </location>
</feature>
<dbReference type="GO" id="GO:0016020">
    <property type="term" value="C:membrane"/>
    <property type="evidence" value="ECO:0007669"/>
    <property type="project" value="UniProtKB-SubCell"/>
</dbReference>
<dbReference type="OrthoDB" id="3418949at2"/>
<dbReference type="SUPFAM" id="SSF51735">
    <property type="entry name" value="NAD(P)-binding Rossmann-fold domains"/>
    <property type="match status" value="1"/>
</dbReference>
<keyword evidence="6 9" id="KW-1133">Transmembrane helix</keyword>
<feature type="transmembrane region" description="Helical" evidence="9">
    <location>
        <begin position="341"/>
        <end position="360"/>
    </location>
</feature>
<dbReference type="Gene3D" id="3.40.50.720">
    <property type="entry name" value="NAD(P)-binding Rossmann-like Domain"/>
    <property type="match status" value="1"/>
</dbReference>
<evidence type="ECO:0000259" key="10">
    <source>
        <dbReference type="Pfam" id="PF00999"/>
    </source>
</evidence>
<evidence type="ECO:0000313" key="13">
    <source>
        <dbReference type="Proteomes" id="UP000253083"/>
    </source>
</evidence>
<feature type="transmembrane region" description="Helical" evidence="9">
    <location>
        <begin position="316"/>
        <end position="335"/>
    </location>
</feature>
<protein>
    <submittedName>
        <fullName evidence="12">Transporter (CPA2 family)</fullName>
    </submittedName>
</protein>
<dbReference type="InterPro" id="IPR038770">
    <property type="entry name" value="Na+/solute_symporter_sf"/>
</dbReference>
<comment type="similarity">
    <text evidence="2">Belongs to the monovalent cation:proton antiporter 2 (CPA2) transporter (TC 2.A.37) family.</text>
</comment>
<sequence length="531" mass="56936">MNFDLIALALGDVAWISLAFVFGFIARSVGLPPLVGFLATGFLLNSQGIAAGDTLEKLANIGITLLLFTVGLKLNLRTLARPQVWAVAGLHTTVVVALFGFVIYGLALIGIPYVSNLDFKGAFLIAFALSFSSTVFAVKVLEEKGEMASLHGRIAVGILIMQDIIAVLFLAVSTGKWPSAWAFFLVLLIPLRFVLFYVLKRVGHGELLVLFGFTLALGGAELFELVSLKGDLGALLLGVLIASHPKAGELAKTMLEFKNLFLLGFFLSIGMSGQLTIETVLIGALIAPFVLIKSALFFALLAGFRLRARTSLLTSLNLTNFSEFGLIVAAIGVSNGWIADGWLIVMAITLAVSFVIAAGLNKNAHHIYARYQPTWRRMQRPKRLADDSLFNIDGATIVIIGMGGIGTGAYDRMRDQHGETLVGIDIDSVTVKNQQAAGRRVLLGDPSDSDFWDRVQSTHTLKTVMLALPKFSSNLAVLEQLKEASFSGKIAVTAKFDDEAEALKQAGATTVFNVYAEAGNGFASHVVALSP</sequence>
<evidence type="ECO:0000256" key="1">
    <source>
        <dbReference type="ARBA" id="ARBA00004141"/>
    </source>
</evidence>
<feature type="transmembrane region" description="Helical" evidence="9">
    <location>
        <begin position="283"/>
        <end position="304"/>
    </location>
</feature>
<name>A0A395JM05_9GAMM</name>
<keyword evidence="5 9" id="KW-0812">Transmembrane</keyword>
<feature type="transmembrane region" description="Helical" evidence="9">
    <location>
        <begin position="88"/>
        <end position="115"/>
    </location>
</feature>
<feature type="domain" description="Cation/H+ exchanger transmembrane" evidence="10">
    <location>
        <begin position="17"/>
        <end position="357"/>
    </location>
</feature>
<keyword evidence="4" id="KW-0050">Antiport</keyword>
<evidence type="ECO:0000256" key="8">
    <source>
        <dbReference type="ARBA" id="ARBA00023136"/>
    </source>
</evidence>
<dbReference type="GO" id="GO:0006813">
    <property type="term" value="P:potassium ion transport"/>
    <property type="evidence" value="ECO:0007669"/>
    <property type="project" value="InterPro"/>
</dbReference>
<dbReference type="Pfam" id="PF00999">
    <property type="entry name" value="Na_H_Exchanger"/>
    <property type="match status" value="1"/>
</dbReference>
<organism evidence="12 13">
    <name type="scientific">Arenicella xantha</name>
    <dbReference type="NCBI Taxonomy" id="644221"/>
    <lineage>
        <taxon>Bacteria</taxon>
        <taxon>Pseudomonadati</taxon>
        <taxon>Pseudomonadota</taxon>
        <taxon>Gammaproteobacteria</taxon>
        <taxon>Arenicellales</taxon>
        <taxon>Arenicellaceae</taxon>
        <taxon>Arenicella</taxon>
    </lineage>
</organism>
<dbReference type="EMBL" id="QNRT01000002">
    <property type="protein sequence ID" value="RBP50644.1"/>
    <property type="molecule type" value="Genomic_DNA"/>
</dbReference>
<dbReference type="PANTHER" id="PTHR42751">
    <property type="entry name" value="SODIUM/HYDROGEN EXCHANGER FAMILY/TRKA DOMAIN PROTEIN"/>
    <property type="match status" value="1"/>
</dbReference>
<comment type="caution">
    <text evidence="12">The sequence shown here is derived from an EMBL/GenBank/DDBJ whole genome shotgun (WGS) entry which is preliminary data.</text>
</comment>